<organism evidence="1 2">
    <name type="scientific">Pleurodeles waltl</name>
    <name type="common">Iberian ribbed newt</name>
    <dbReference type="NCBI Taxonomy" id="8319"/>
    <lineage>
        <taxon>Eukaryota</taxon>
        <taxon>Metazoa</taxon>
        <taxon>Chordata</taxon>
        <taxon>Craniata</taxon>
        <taxon>Vertebrata</taxon>
        <taxon>Euteleostomi</taxon>
        <taxon>Amphibia</taxon>
        <taxon>Batrachia</taxon>
        <taxon>Caudata</taxon>
        <taxon>Salamandroidea</taxon>
        <taxon>Salamandridae</taxon>
        <taxon>Pleurodelinae</taxon>
        <taxon>Pleurodeles</taxon>
    </lineage>
</organism>
<evidence type="ECO:0000313" key="1">
    <source>
        <dbReference type="EMBL" id="KAJ1184323.1"/>
    </source>
</evidence>
<name>A0AAV7U608_PLEWA</name>
<proteinExistence type="predicted"/>
<gene>
    <name evidence="1" type="ORF">NDU88_001131</name>
</gene>
<dbReference type="AlphaFoldDB" id="A0AAV7U608"/>
<comment type="caution">
    <text evidence="1">The sequence shown here is derived from an EMBL/GenBank/DDBJ whole genome shotgun (WGS) entry which is preliminary data.</text>
</comment>
<accession>A0AAV7U608</accession>
<keyword evidence="2" id="KW-1185">Reference proteome</keyword>
<dbReference type="Proteomes" id="UP001066276">
    <property type="component" value="Chromosome 3_1"/>
</dbReference>
<protein>
    <submittedName>
        <fullName evidence="1">Uncharacterized protein</fullName>
    </submittedName>
</protein>
<evidence type="ECO:0000313" key="2">
    <source>
        <dbReference type="Proteomes" id="UP001066276"/>
    </source>
</evidence>
<reference evidence="1" key="1">
    <citation type="journal article" date="2022" name="bioRxiv">
        <title>Sequencing and chromosome-scale assembly of the giantPleurodeles waltlgenome.</title>
        <authorList>
            <person name="Brown T."/>
            <person name="Elewa A."/>
            <person name="Iarovenko S."/>
            <person name="Subramanian E."/>
            <person name="Araus A.J."/>
            <person name="Petzold A."/>
            <person name="Susuki M."/>
            <person name="Suzuki K.-i.T."/>
            <person name="Hayashi T."/>
            <person name="Toyoda A."/>
            <person name="Oliveira C."/>
            <person name="Osipova E."/>
            <person name="Leigh N.D."/>
            <person name="Simon A."/>
            <person name="Yun M.H."/>
        </authorList>
    </citation>
    <scope>NUCLEOTIDE SEQUENCE</scope>
    <source>
        <strain evidence="1">20211129_DDA</strain>
        <tissue evidence="1">Liver</tissue>
    </source>
</reference>
<dbReference type="EMBL" id="JANPWB010000005">
    <property type="protein sequence ID" value="KAJ1184323.1"/>
    <property type="molecule type" value="Genomic_DNA"/>
</dbReference>
<sequence>MLCSRFEVGGCGVWDGIDPWSGEKGSTFSRGGLAVMALGTGPMELTESTKEATGTLEGAREEQKRASFACVNAMDCARSAGRFGSCARDNSAGSTFTRMALEDDVKSVVGKQHCLLESNPLKWEKFENSSYNAFYAVSKSITVFLEAALFNDLLMTSV</sequence>